<dbReference type="EMBL" id="JACHWY010000001">
    <property type="protein sequence ID" value="MBB3046341.1"/>
    <property type="molecule type" value="Genomic_DNA"/>
</dbReference>
<evidence type="ECO:0008006" key="4">
    <source>
        <dbReference type="Google" id="ProtNLM"/>
    </source>
</evidence>
<proteinExistence type="predicted"/>
<evidence type="ECO:0000256" key="1">
    <source>
        <dbReference type="SAM" id="Phobius"/>
    </source>
</evidence>
<protein>
    <recommendedName>
        <fullName evidence="4">DUF2970 domain-containing protein</fullName>
    </recommendedName>
</protein>
<gene>
    <name evidence="2" type="ORF">FHR99_000577</name>
</gene>
<organism evidence="2 3">
    <name type="scientific">Litorivivens lipolytica</name>
    <dbReference type="NCBI Taxonomy" id="1524264"/>
    <lineage>
        <taxon>Bacteria</taxon>
        <taxon>Pseudomonadati</taxon>
        <taxon>Pseudomonadota</taxon>
        <taxon>Gammaproteobacteria</taxon>
        <taxon>Litorivivens</taxon>
    </lineage>
</organism>
<name>A0A7W4W2Q4_9GAMM</name>
<feature type="transmembrane region" description="Helical" evidence="1">
    <location>
        <begin position="48"/>
        <end position="73"/>
    </location>
</feature>
<accession>A0A7W4W2Q4</accession>
<evidence type="ECO:0000313" key="3">
    <source>
        <dbReference type="Proteomes" id="UP000537130"/>
    </source>
</evidence>
<keyword evidence="1" id="KW-0472">Membrane</keyword>
<keyword evidence="3" id="KW-1185">Reference proteome</keyword>
<dbReference type="RefSeq" id="WP_183409043.1">
    <property type="nucleotide sequence ID" value="NZ_JACHWY010000001.1"/>
</dbReference>
<dbReference type="AlphaFoldDB" id="A0A7W4W2Q4"/>
<evidence type="ECO:0000313" key="2">
    <source>
        <dbReference type="EMBL" id="MBB3046341.1"/>
    </source>
</evidence>
<keyword evidence="1" id="KW-1133">Transmembrane helix</keyword>
<keyword evidence="1" id="KW-0812">Transmembrane</keyword>
<reference evidence="2 3" key="1">
    <citation type="submission" date="2020-08" db="EMBL/GenBank/DDBJ databases">
        <title>Genomic Encyclopedia of Type Strains, Phase III (KMG-III): the genomes of soil and plant-associated and newly described type strains.</title>
        <authorList>
            <person name="Whitman W."/>
        </authorList>
    </citation>
    <scope>NUCLEOTIDE SEQUENCE [LARGE SCALE GENOMIC DNA]</scope>
    <source>
        <strain evidence="2 3">CECT 8654</strain>
    </source>
</reference>
<dbReference type="Proteomes" id="UP000537130">
    <property type="component" value="Unassembled WGS sequence"/>
</dbReference>
<feature type="transmembrane region" description="Helical" evidence="1">
    <location>
        <begin position="12"/>
        <end position="28"/>
    </location>
</feature>
<comment type="caution">
    <text evidence="2">The sequence shown here is derived from an EMBL/GenBank/DDBJ whole genome shotgun (WGS) entry which is preliminary data.</text>
</comment>
<sequence>MNDSEKKQKSLGFLEAITQAVSLIFAVQNHAGRKRLMDLAETNPLPVIVAGLVSTVLFFSFCFITSQFFIYLLTK</sequence>